<accession>A0AAD3XWY2</accession>
<protein>
    <submittedName>
        <fullName evidence="2">Uncharacterized protein</fullName>
    </submittedName>
</protein>
<dbReference type="Proteomes" id="UP001279734">
    <property type="component" value="Unassembled WGS sequence"/>
</dbReference>
<gene>
    <name evidence="2" type="ORF">Nepgr_021340</name>
</gene>
<name>A0AAD3XWY2_NEPGR</name>
<keyword evidence="3" id="KW-1185">Reference proteome</keyword>
<evidence type="ECO:0000313" key="2">
    <source>
        <dbReference type="EMBL" id="GMH19499.1"/>
    </source>
</evidence>
<proteinExistence type="predicted"/>
<reference evidence="2" key="1">
    <citation type="submission" date="2023-05" db="EMBL/GenBank/DDBJ databases">
        <title>Nepenthes gracilis genome sequencing.</title>
        <authorList>
            <person name="Fukushima K."/>
        </authorList>
    </citation>
    <scope>NUCLEOTIDE SEQUENCE</scope>
    <source>
        <strain evidence="2">SING2019-196</strain>
    </source>
</reference>
<evidence type="ECO:0000256" key="1">
    <source>
        <dbReference type="SAM" id="Coils"/>
    </source>
</evidence>
<comment type="caution">
    <text evidence="2">The sequence shown here is derived from an EMBL/GenBank/DDBJ whole genome shotgun (WGS) entry which is preliminary data.</text>
</comment>
<feature type="coiled-coil region" evidence="1">
    <location>
        <begin position="1"/>
        <end position="39"/>
    </location>
</feature>
<keyword evidence="1" id="KW-0175">Coiled coil</keyword>
<evidence type="ECO:0000313" key="3">
    <source>
        <dbReference type="Proteomes" id="UP001279734"/>
    </source>
</evidence>
<sequence>MDTENESLKVENARLKEENERVNGHLDQLTWQMAALENDLSLRIRPHKVADMMLSWLWEGINVSRCFVRLVDPDFPVDLINLSNRSAQRCESLMGEPRDR</sequence>
<organism evidence="2 3">
    <name type="scientific">Nepenthes gracilis</name>
    <name type="common">Slender pitcher plant</name>
    <dbReference type="NCBI Taxonomy" id="150966"/>
    <lineage>
        <taxon>Eukaryota</taxon>
        <taxon>Viridiplantae</taxon>
        <taxon>Streptophyta</taxon>
        <taxon>Embryophyta</taxon>
        <taxon>Tracheophyta</taxon>
        <taxon>Spermatophyta</taxon>
        <taxon>Magnoliopsida</taxon>
        <taxon>eudicotyledons</taxon>
        <taxon>Gunneridae</taxon>
        <taxon>Pentapetalae</taxon>
        <taxon>Caryophyllales</taxon>
        <taxon>Nepenthaceae</taxon>
        <taxon>Nepenthes</taxon>
    </lineage>
</organism>
<dbReference type="EMBL" id="BSYO01000020">
    <property type="protein sequence ID" value="GMH19499.1"/>
    <property type="molecule type" value="Genomic_DNA"/>
</dbReference>
<dbReference type="AlphaFoldDB" id="A0AAD3XWY2"/>